<feature type="binding site" evidence="9">
    <location>
        <position position="125"/>
    </location>
    <ligand>
        <name>NAD(+)</name>
        <dbReference type="ChEBI" id="CHEBI:57540"/>
    </ligand>
</feature>
<comment type="caution">
    <text evidence="11">The sequence shown here is derived from an EMBL/GenBank/DDBJ whole genome shotgun (WGS) entry which is preliminary data.</text>
</comment>
<evidence type="ECO:0000259" key="10">
    <source>
        <dbReference type="Pfam" id="PF00465"/>
    </source>
</evidence>
<feature type="binding site" evidence="8">
    <location>
        <position position="170"/>
    </location>
    <ligand>
        <name>glycerol</name>
        <dbReference type="ChEBI" id="CHEBI:17754"/>
    </ligand>
</feature>
<dbReference type="Gene3D" id="3.40.50.1970">
    <property type="match status" value="1"/>
</dbReference>
<evidence type="ECO:0000256" key="5">
    <source>
        <dbReference type="ARBA" id="ARBA00039147"/>
    </source>
</evidence>
<dbReference type="InterPro" id="IPR016205">
    <property type="entry name" value="Glycerol_DH"/>
</dbReference>
<keyword evidence="8" id="KW-0862">Zinc</keyword>
<feature type="binding site" evidence="8">
    <location>
        <position position="256"/>
    </location>
    <ligand>
        <name>glycerol</name>
        <dbReference type="ChEBI" id="CHEBI:17754"/>
    </ligand>
</feature>
<feature type="binding site" evidence="9">
    <location>
        <position position="131"/>
    </location>
    <ligand>
        <name>NAD(+)</name>
        <dbReference type="ChEBI" id="CHEBI:57540"/>
    </ligand>
</feature>
<keyword evidence="3 9" id="KW-0520">NAD</keyword>
<evidence type="ECO:0000256" key="7">
    <source>
        <dbReference type="ARBA" id="ARBA00049006"/>
    </source>
</evidence>
<dbReference type="InterPro" id="IPR001670">
    <property type="entry name" value="ADH_Fe/GldA"/>
</dbReference>
<sequence length="388" mass="41807">MRTIEMSDYTVGEDCFEAIPETLASYGASSVVLVGGERALAAAAPGIKAVLESTDIEVLDTIVYGKDATRTNVNRLLANESFTAADVAFAIGGGKAIDTVKTAALELNKTVFSVPTICSNCSAATAIAVIYHDDGSLEGYAYPPCPKHIFINPRIIAEAPAEYFWAGVGDALSKQPEVEWATSTRELGHTASLGLALAHTCTEPLMTWGAQGLEDVRADRSTEAVRQIALDIVVNTGYVSNLTNQPDFYYNSTLAHAFYNGSTGIHRPGRTHLHGEVVSFGVLVMFAYAGDTAQLERYAKFNKQMGLPVTLAEIDLDESHLDRLTELAHNTNEWKQANPVAFDDEQFIAAIKAADSYGRSLLVQIGDVPFPCIFARRGQALPPVPFVL</sequence>
<protein>
    <recommendedName>
        <fullName evidence="6">Glycerol dehydrogenase</fullName>
        <ecNumber evidence="5">1.1.1.6</ecNumber>
    </recommendedName>
</protein>
<dbReference type="GO" id="GO:0008888">
    <property type="term" value="F:glycerol dehydrogenase (NAD+) activity"/>
    <property type="evidence" value="ECO:0007669"/>
    <property type="project" value="UniProtKB-EC"/>
</dbReference>
<comment type="cofactor">
    <cofactor evidence="8">
        <name>Zn(2+)</name>
        <dbReference type="ChEBI" id="CHEBI:29105"/>
    </cofactor>
    <text evidence="8">Binds 1 zinc ion per subunit.</text>
</comment>
<dbReference type="EMBL" id="JAUEIR010000001">
    <property type="protein sequence ID" value="MDN0068290.1"/>
    <property type="molecule type" value="Genomic_DNA"/>
</dbReference>
<accession>A0AAW7JMX1</accession>
<comment type="catalytic activity">
    <reaction evidence="7">
        <text>glycerol + NAD(+) = dihydroxyacetone + NADH + H(+)</text>
        <dbReference type="Rhea" id="RHEA:13769"/>
        <dbReference type="ChEBI" id="CHEBI:15378"/>
        <dbReference type="ChEBI" id="CHEBI:16016"/>
        <dbReference type="ChEBI" id="CHEBI:17754"/>
        <dbReference type="ChEBI" id="CHEBI:57540"/>
        <dbReference type="ChEBI" id="CHEBI:57945"/>
        <dbReference type="EC" id="1.1.1.6"/>
    </reaction>
</comment>
<evidence type="ECO:0000256" key="9">
    <source>
        <dbReference type="PIRSR" id="PIRSR000112-3"/>
    </source>
</evidence>
<dbReference type="PANTHER" id="PTHR43616">
    <property type="entry name" value="GLYCEROL DEHYDROGENASE"/>
    <property type="match status" value="1"/>
</dbReference>
<feature type="binding site" evidence="8">
    <location>
        <position position="274"/>
    </location>
    <ligand>
        <name>glycerol</name>
        <dbReference type="ChEBI" id="CHEBI:17754"/>
    </ligand>
</feature>
<comment type="pathway">
    <text evidence="4">Polyol metabolism; glycerol fermentation; glycerone phosphate from glycerol (oxidative route): step 1/2.</text>
</comment>
<keyword evidence="2" id="KW-0560">Oxidoreductase</keyword>
<organism evidence="11 12">
    <name type="scientific">Collinsella ihumii</name>
    <dbReference type="NCBI Taxonomy" id="1720204"/>
    <lineage>
        <taxon>Bacteria</taxon>
        <taxon>Bacillati</taxon>
        <taxon>Actinomycetota</taxon>
        <taxon>Coriobacteriia</taxon>
        <taxon>Coriobacteriales</taxon>
        <taxon>Coriobacteriaceae</taxon>
        <taxon>Collinsella</taxon>
    </lineage>
</organism>
<evidence type="ECO:0000256" key="3">
    <source>
        <dbReference type="ARBA" id="ARBA00023027"/>
    </source>
</evidence>
<gene>
    <name evidence="11" type="ORF">QVN40_01060</name>
</gene>
<dbReference type="PANTHER" id="PTHR43616:SF5">
    <property type="entry name" value="GLYCEROL DEHYDROGENASE 1"/>
    <property type="match status" value="1"/>
</dbReference>
<dbReference type="Proteomes" id="UP001168505">
    <property type="component" value="Unassembled WGS sequence"/>
</dbReference>
<evidence type="ECO:0000313" key="11">
    <source>
        <dbReference type="EMBL" id="MDN0068290.1"/>
    </source>
</evidence>
<dbReference type="SUPFAM" id="SSF56796">
    <property type="entry name" value="Dehydroquinate synthase-like"/>
    <property type="match status" value="1"/>
</dbReference>
<dbReference type="GO" id="GO:0046872">
    <property type="term" value="F:metal ion binding"/>
    <property type="evidence" value="ECO:0007669"/>
    <property type="project" value="UniProtKB-KW"/>
</dbReference>
<evidence type="ECO:0000256" key="2">
    <source>
        <dbReference type="ARBA" id="ARBA00023002"/>
    </source>
</evidence>
<evidence type="ECO:0000256" key="4">
    <source>
        <dbReference type="ARBA" id="ARBA00037918"/>
    </source>
</evidence>
<dbReference type="PIRSF" id="PIRSF000112">
    <property type="entry name" value="Glycerol_dehydrogenase"/>
    <property type="match status" value="1"/>
</dbReference>
<dbReference type="Pfam" id="PF00465">
    <property type="entry name" value="Fe-ADH"/>
    <property type="match status" value="1"/>
</dbReference>
<dbReference type="EC" id="1.1.1.6" evidence="5"/>
<feature type="domain" description="Alcohol dehydrogenase iron-type/glycerol dehydrogenase GldA" evidence="10">
    <location>
        <begin position="8"/>
        <end position="150"/>
    </location>
</feature>
<dbReference type="AlphaFoldDB" id="A0AAW7JMX1"/>
<evidence type="ECO:0000313" key="12">
    <source>
        <dbReference type="Proteomes" id="UP001168505"/>
    </source>
</evidence>
<evidence type="ECO:0000256" key="8">
    <source>
        <dbReference type="PIRSR" id="PIRSR000112-1"/>
    </source>
</evidence>
<name>A0AAW7JMX1_9ACTN</name>
<keyword evidence="1 8" id="KW-0479">Metal-binding</keyword>
<proteinExistence type="predicted"/>
<feature type="binding site" evidence="9">
    <location>
        <begin position="116"/>
        <end position="119"/>
    </location>
    <ligand>
        <name>NAD(+)</name>
        <dbReference type="ChEBI" id="CHEBI:57540"/>
    </ligand>
</feature>
<dbReference type="RefSeq" id="WP_289826461.1">
    <property type="nucleotide sequence ID" value="NZ_JAUEIR010000001.1"/>
</dbReference>
<feature type="binding site" evidence="9">
    <location>
        <begin position="94"/>
        <end position="98"/>
    </location>
    <ligand>
        <name>NAD(+)</name>
        <dbReference type="ChEBI" id="CHEBI:57540"/>
    </ligand>
</feature>
<evidence type="ECO:0000256" key="6">
    <source>
        <dbReference type="ARBA" id="ARBA00040132"/>
    </source>
</evidence>
<dbReference type="Gene3D" id="1.20.1090.10">
    <property type="entry name" value="Dehydroquinate synthase-like - alpha domain"/>
    <property type="match status" value="1"/>
</dbReference>
<reference evidence="11" key="2">
    <citation type="submission" date="2023-08" db="EMBL/GenBank/DDBJ databases">
        <title>Identification and characterization of horizontal gene transfer across gut microbiota members of farm animals based on homology search.</title>
        <authorList>
            <person name="Schwarzerova J."/>
            <person name="Nykrynova M."/>
            <person name="Jureckova K."/>
            <person name="Cejkova D."/>
            <person name="Rychlik I."/>
        </authorList>
    </citation>
    <scope>NUCLEOTIDE SEQUENCE</scope>
    <source>
        <strain evidence="11">15_COKtk</strain>
    </source>
</reference>
<dbReference type="CDD" id="cd08171">
    <property type="entry name" value="GlyDH-like"/>
    <property type="match status" value="1"/>
</dbReference>
<reference evidence="11" key="1">
    <citation type="submission" date="2023-06" db="EMBL/GenBank/DDBJ databases">
        <authorList>
            <person name="Zeman M."/>
            <person name="Kubasova T."/>
            <person name="Jahodarova E."/>
            <person name="Nykrynova M."/>
            <person name="Rychlik I."/>
        </authorList>
    </citation>
    <scope>NUCLEOTIDE SEQUENCE</scope>
    <source>
        <strain evidence="11">15_COKtk</strain>
    </source>
</reference>
<evidence type="ECO:0000256" key="1">
    <source>
        <dbReference type="ARBA" id="ARBA00022723"/>
    </source>
</evidence>